<name>A0AAV4JDR5_9GAST</name>
<dbReference type="GO" id="GO:1902495">
    <property type="term" value="C:transmembrane transporter complex"/>
    <property type="evidence" value="ECO:0007669"/>
    <property type="project" value="TreeGrafter"/>
</dbReference>
<dbReference type="InterPro" id="IPR005821">
    <property type="entry name" value="Ion_trans_dom"/>
</dbReference>
<evidence type="ECO:0000256" key="2">
    <source>
        <dbReference type="ARBA" id="ARBA00022448"/>
    </source>
</evidence>
<reference evidence="14 15" key="1">
    <citation type="journal article" date="2021" name="Elife">
        <title>Chloroplast acquisition without the gene transfer in kleptoplastic sea slugs, Plakobranchus ocellatus.</title>
        <authorList>
            <person name="Maeda T."/>
            <person name="Takahashi S."/>
            <person name="Yoshida T."/>
            <person name="Shimamura S."/>
            <person name="Takaki Y."/>
            <person name="Nagai Y."/>
            <person name="Toyoda A."/>
            <person name="Suzuki Y."/>
            <person name="Arimoto A."/>
            <person name="Ishii H."/>
            <person name="Satoh N."/>
            <person name="Nishiyama T."/>
            <person name="Hasebe M."/>
            <person name="Maruyama T."/>
            <person name="Minagawa J."/>
            <person name="Obokata J."/>
            <person name="Shigenobu S."/>
        </authorList>
    </citation>
    <scope>NUCLEOTIDE SEQUENCE [LARGE SCALE GENOMIC DNA]</scope>
</reference>
<dbReference type="EMBL" id="BMAT01010143">
    <property type="protein sequence ID" value="GFS20969.1"/>
    <property type="molecule type" value="Genomic_DNA"/>
</dbReference>
<evidence type="ECO:0000256" key="11">
    <source>
        <dbReference type="SAM" id="MobiDB-lite"/>
    </source>
</evidence>
<keyword evidence="6" id="KW-0040">ANK repeat</keyword>
<gene>
    <name evidence="14" type="ORF">ElyMa_005070600</name>
</gene>
<keyword evidence="8 12" id="KW-0472">Membrane</keyword>
<evidence type="ECO:0000256" key="7">
    <source>
        <dbReference type="ARBA" id="ARBA00023065"/>
    </source>
</evidence>
<keyword evidence="9" id="KW-0407">Ion channel</keyword>
<evidence type="ECO:0000256" key="8">
    <source>
        <dbReference type="ARBA" id="ARBA00023136"/>
    </source>
</evidence>
<dbReference type="Proteomes" id="UP000762676">
    <property type="component" value="Unassembled WGS sequence"/>
</dbReference>
<evidence type="ECO:0000256" key="12">
    <source>
        <dbReference type="SAM" id="Phobius"/>
    </source>
</evidence>
<dbReference type="PANTHER" id="PTHR47143:SF3">
    <property type="entry name" value="PWWP DOMAIN-CONTAINING PROTEIN"/>
    <property type="match status" value="1"/>
</dbReference>
<keyword evidence="4" id="KW-0677">Repeat</keyword>
<keyword evidence="3 12" id="KW-0812">Transmembrane</keyword>
<dbReference type="InterPro" id="IPR052076">
    <property type="entry name" value="TRP_cation_channel"/>
</dbReference>
<evidence type="ECO:0000256" key="9">
    <source>
        <dbReference type="ARBA" id="ARBA00023303"/>
    </source>
</evidence>
<dbReference type="PANTHER" id="PTHR47143">
    <property type="entry name" value="TRANSIENT RECEPTOR POTENTIAL CATION CHANNEL PROTEIN PAINLESS"/>
    <property type="match status" value="1"/>
</dbReference>
<accession>A0AAV4JDR5</accession>
<feature type="region of interest" description="Disordered" evidence="11">
    <location>
        <begin position="173"/>
        <end position="194"/>
    </location>
</feature>
<dbReference type="AlphaFoldDB" id="A0AAV4JDR5"/>
<keyword evidence="5 12" id="KW-1133">Transmembrane helix</keyword>
<evidence type="ECO:0000256" key="3">
    <source>
        <dbReference type="ARBA" id="ARBA00022692"/>
    </source>
</evidence>
<evidence type="ECO:0000313" key="14">
    <source>
        <dbReference type="EMBL" id="GFS20969.1"/>
    </source>
</evidence>
<keyword evidence="7" id="KW-0406">Ion transport</keyword>
<evidence type="ECO:0000256" key="4">
    <source>
        <dbReference type="ARBA" id="ARBA00022737"/>
    </source>
</evidence>
<feature type="compositionally biased region" description="Acidic residues" evidence="11">
    <location>
        <begin position="174"/>
        <end position="186"/>
    </location>
</feature>
<keyword evidence="10" id="KW-0175">Coiled coil</keyword>
<organism evidence="14 15">
    <name type="scientific">Elysia marginata</name>
    <dbReference type="NCBI Taxonomy" id="1093978"/>
    <lineage>
        <taxon>Eukaryota</taxon>
        <taxon>Metazoa</taxon>
        <taxon>Spiralia</taxon>
        <taxon>Lophotrochozoa</taxon>
        <taxon>Mollusca</taxon>
        <taxon>Gastropoda</taxon>
        <taxon>Heterobranchia</taxon>
        <taxon>Euthyneura</taxon>
        <taxon>Panpulmonata</taxon>
        <taxon>Sacoglossa</taxon>
        <taxon>Placobranchoidea</taxon>
        <taxon>Plakobranchidae</taxon>
        <taxon>Elysia</taxon>
    </lineage>
</organism>
<keyword evidence="14" id="KW-0675">Receptor</keyword>
<comment type="caution">
    <text evidence="14">The sequence shown here is derived from an EMBL/GenBank/DDBJ whole genome shotgun (WGS) entry which is preliminary data.</text>
</comment>
<feature type="coiled-coil region" evidence="10">
    <location>
        <begin position="134"/>
        <end position="171"/>
    </location>
</feature>
<protein>
    <submittedName>
        <fullName evidence="14">Transient receptor potential cation channel subfamily A member 1-like protein</fullName>
    </submittedName>
</protein>
<evidence type="ECO:0000256" key="5">
    <source>
        <dbReference type="ARBA" id="ARBA00022989"/>
    </source>
</evidence>
<evidence type="ECO:0000256" key="6">
    <source>
        <dbReference type="ARBA" id="ARBA00023043"/>
    </source>
</evidence>
<dbReference type="GO" id="GO:0005216">
    <property type="term" value="F:monoatomic ion channel activity"/>
    <property type="evidence" value="ECO:0007669"/>
    <property type="project" value="InterPro"/>
</dbReference>
<feature type="domain" description="Ion transport" evidence="13">
    <location>
        <begin position="1"/>
        <end position="58"/>
    </location>
</feature>
<sequence>MIGEFEFDDIFNNSDNEVLYPAASYTIFIIFLVIMTIIIMNLLVGLAVDDIKAVQEQAALKRMAMQVELALDVERVIPNFIRRRVFCRRRTIRPNILYANPLRRILSNSYLSPQALQRALNPEKEEIEKVKDSQDVLTSQMKELKSSMKDMREQNQKLESMLRAIVKAQAVPWQEEDYQADDDLEGEGGGPDPE</sequence>
<evidence type="ECO:0000256" key="10">
    <source>
        <dbReference type="SAM" id="Coils"/>
    </source>
</evidence>
<feature type="transmembrane region" description="Helical" evidence="12">
    <location>
        <begin position="22"/>
        <end position="48"/>
    </location>
</feature>
<evidence type="ECO:0000256" key="1">
    <source>
        <dbReference type="ARBA" id="ARBA00004141"/>
    </source>
</evidence>
<keyword evidence="15" id="KW-1185">Reference proteome</keyword>
<keyword evidence="2" id="KW-0813">Transport</keyword>
<proteinExistence type="predicted"/>
<comment type="subcellular location">
    <subcellularLocation>
        <location evidence="1">Membrane</location>
        <topology evidence="1">Multi-pass membrane protein</topology>
    </subcellularLocation>
</comment>
<evidence type="ECO:0000313" key="15">
    <source>
        <dbReference type="Proteomes" id="UP000762676"/>
    </source>
</evidence>
<dbReference type="Pfam" id="PF00520">
    <property type="entry name" value="Ion_trans"/>
    <property type="match status" value="1"/>
</dbReference>
<evidence type="ECO:0000259" key="13">
    <source>
        <dbReference type="Pfam" id="PF00520"/>
    </source>
</evidence>